<dbReference type="SUPFAM" id="SSF52980">
    <property type="entry name" value="Restriction endonuclease-like"/>
    <property type="match status" value="1"/>
</dbReference>
<gene>
    <name evidence="2" type="ORF">EMA8858_03250</name>
</gene>
<dbReference type="InterPro" id="IPR012296">
    <property type="entry name" value="Nuclease_put_TT1808"/>
</dbReference>
<dbReference type="InterPro" id="IPR008538">
    <property type="entry name" value="Uma2"/>
</dbReference>
<accession>A0ABM9ASZ2</accession>
<protein>
    <recommendedName>
        <fullName evidence="1">Putative restriction endonuclease domain-containing protein</fullName>
    </recommendedName>
</protein>
<dbReference type="Gene3D" id="3.90.1570.10">
    <property type="entry name" value="tt1808, chain A"/>
    <property type="match status" value="1"/>
</dbReference>
<keyword evidence="3" id="KW-1185">Reference proteome</keyword>
<proteinExistence type="predicted"/>
<dbReference type="CDD" id="cd06260">
    <property type="entry name" value="DUF820-like"/>
    <property type="match status" value="1"/>
</dbReference>
<evidence type="ECO:0000313" key="2">
    <source>
        <dbReference type="EMBL" id="CAH0997113.1"/>
    </source>
</evidence>
<sequence length="203" mass="24102">MSTLEKTKKQYITVEEYFAMEEQSEIRHEYFDGEVFAMAGTSLNHNEIVQNIAGKLRTEFRPKGCKILVESVKLEVIKRYYYPYPDVMLTCDKEDSNAEYLIKNPILIVEVLSKSTMSHDRIFKLRRYKTIPSLQYYLIVSQYEHLVELYSRFDDSSSWLYDIYENKEDIISFQKLNLTLSLSDIYEAIEIRDEDKESDYLKG</sequence>
<evidence type="ECO:0000313" key="3">
    <source>
        <dbReference type="Proteomes" id="UP000837932"/>
    </source>
</evidence>
<comment type="caution">
    <text evidence="2">The sequence shown here is derived from an EMBL/GenBank/DDBJ whole genome shotgun (WGS) entry which is preliminary data.</text>
</comment>
<dbReference type="Pfam" id="PF05685">
    <property type="entry name" value="Uma2"/>
    <property type="match status" value="1"/>
</dbReference>
<dbReference type="PANTHER" id="PTHR36558:SF1">
    <property type="entry name" value="RESTRICTION ENDONUCLEASE DOMAIN-CONTAINING PROTEIN-RELATED"/>
    <property type="match status" value="1"/>
</dbReference>
<name>A0ABM9ASZ2_9BACT</name>
<evidence type="ECO:0000259" key="1">
    <source>
        <dbReference type="Pfam" id="PF05685"/>
    </source>
</evidence>
<feature type="domain" description="Putative restriction endonuclease" evidence="1">
    <location>
        <begin position="14"/>
        <end position="171"/>
    </location>
</feature>
<dbReference type="InterPro" id="IPR011335">
    <property type="entry name" value="Restrct_endonuc-II-like"/>
</dbReference>
<organism evidence="2 3">
    <name type="scientific">Emticicia aquatica</name>
    <dbReference type="NCBI Taxonomy" id="1681835"/>
    <lineage>
        <taxon>Bacteria</taxon>
        <taxon>Pseudomonadati</taxon>
        <taxon>Bacteroidota</taxon>
        <taxon>Cytophagia</taxon>
        <taxon>Cytophagales</taxon>
        <taxon>Leadbetterellaceae</taxon>
        <taxon>Emticicia</taxon>
    </lineage>
</organism>
<dbReference type="PANTHER" id="PTHR36558">
    <property type="entry name" value="GLR1098 PROTEIN"/>
    <property type="match status" value="1"/>
</dbReference>
<dbReference type="RefSeq" id="WP_238807678.1">
    <property type="nucleotide sequence ID" value="NZ_CAKLPY010000002.1"/>
</dbReference>
<dbReference type="Proteomes" id="UP000837932">
    <property type="component" value="Unassembled WGS sequence"/>
</dbReference>
<dbReference type="EMBL" id="CAKLPY010000002">
    <property type="protein sequence ID" value="CAH0997113.1"/>
    <property type="molecule type" value="Genomic_DNA"/>
</dbReference>
<reference evidence="2" key="1">
    <citation type="submission" date="2021-12" db="EMBL/GenBank/DDBJ databases">
        <authorList>
            <person name="Rodrigo-Torres L."/>
            <person name="Arahal R. D."/>
            <person name="Lucena T."/>
        </authorList>
    </citation>
    <scope>NUCLEOTIDE SEQUENCE</scope>
    <source>
        <strain evidence="2">CECT 8858</strain>
    </source>
</reference>